<gene>
    <name evidence="2" type="ORF">AUK13_00495</name>
</gene>
<keyword evidence="1" id="KW-1133">Transmembrane helix</keyword>
<sequence>MLNEEKDKDNIQKELDELSWSFSIEKDEVETEDDDFIEDMEEEEPADIKTPENLQDIDVEDLYQNEELGSWYAGSGDYGLNDMGRNRGIVFDEDKLKRARVTEWHKPSKLKKSWLEKFAKGVAMIIFWPLRAIYFIVANFLRGLAGIVGETIKLVYKILKAIIIFPWQLLVAFKHVFVYLFGDFSWLKARGMERLPAAIDFEPKIVSLVAVDVWKRVGVFALVAVLLVLPLQVYVTLHKAEDIKGQVLGASQLGLTHLHQAGVAGADFNLSSAEEEFKLAEREFTAAQLSVNEMGALANKLGSFVPDLAAGQKLLKVARETAQIGQHLMRVASVWGGISAVIKDGSSGTFDEATTTAPILADISEDKNKINWQQAKIEMDQALEKAANVMATLEETDLEDTALASYQPKFEELKQKIPEITNWLSQARDTFAIMTYIMGIDEPKRWMLVFQNNAELRPTGGFMGSYAIVDMKDGKVTDIQVPGGGFYDLKGSLATAVNAPYPFHLFSPTWQPWNANWFPDFPASAEKIRWFYDKSGGSTVDGVIAFTPNVLEKILELTGEIAMPEYQTVVKAENFVRLAQIEVELEYDKEENQPKKFIGDLLPKVLKKLTEVDKQKILDVWHVVSDALKEKHLLVYFNNETIQKMASDFGWTGAMLNTPRDYLSVVQTNVAGGKTDRVIKTKIDHQVELMGDGAIIDTVTFSKEHNGKAEDVFEGHVNTDYVRFYVPQGSQLMSTEGFDVLPTDREFQIAAVEQDPHLEKYEKNLKVDESSGTRITEEFSKTVFANWMSVAPGESKSVKIKYLLPFKYTRVKMAALEDEDYNLWDLIKKYFLGKEKKAVKQESGEQVYSLLIQKQAGTDGVEFESKIKLAPNWAVQTRMPESVKVGDNVEFKSVLDTDKFYGVEIKSN</sequence>
<accession>A0A1J5FGT3</accession>
<dbReference type="EMBL" id="MNYR01000008">
    <property type="protein sequence ID" value="OIP56706.1"/>
    <property type="molecule type" value="Genomic_DNA"/>
</dbReference>
<feature type="transmembrane region" description="Helical" evidence="1">
    <location>
        <begin position="161"/>
        <end position="182"/>
    </location>
</feature>
<feature type="transmembrane region" description="Helical" evidence="1">
    <location>
        <begin position="217"/>
        <end position="237"/>
    </location>
</feature>
<evidence type="ECO:0008006" key="4">
    <source>
        <dbReference type="Google" id="ProtNLM"/>
    </source>
</evidence>
<dbReference type="Proteomes" id="UP000183922">
    <property type="component" value="Unassembled WGS sequence"/>
</dbReference>
<keyword evidence="1" id="KW-0812">Transmembrane</keyword>
<organism evidence="2 3">
    <name type="scientific">Candidatus Kuenenbacteria bacterium CG2_30_39_24</name>
    <dbReference type="NCBI Taxonomy" id="1805236"/>
    <lineage>
        <taxon>Bacteria</taxon>
        <taxon>Candidatus Kueneniibacteriota</taxon>
    </lineage>
</organism>
<evidence type="ECO:0000313" key="2">
    <source>
        <dbReference type="EMBL" id="OIP56706.1"/>
    </source>
</evidence>
<evidence type="ECO:0000256" key="1">
    <source>
        <dbReference type="SAM" id="Phobius"/>
    </source>
</evidence>
<protein>
    <recommendedName>
        <fullName evidence="4">DUF4012 domain-containing protein</fullName>
    </recommendedName>
</protein>
<dbReference type="STRING" id="1805236.AUK13_00495"/>
<feature type="transmembrane region" description="Helical" evidence="1">
    <location>
        <begin position="118"/>
        <end position="141"/>
    </location>
</feature>
<comment type="caution">
    <text evidence="2">The sequence shown here is derived from an EMBL/GenBank/DDBJ whole genome shotgun (WGS) entry which is preliminary data.</text>
</comment>
<proteinExistence type="predicted"/>
<evidence type="ECO:0000313" key="3">
    <source>
        <dbReference type="Proteomes" id="UP000183922"/>
    </source>
</evidence>
<reference evidence="2 3" key="1">
    <citation type="journal article" date="2016" name="Environ. Microbiol.">
        <title>Genomic resolution of a cold subsurface aquifer community provides metabolic insights for novel microbes adapted to high CO concentrations.</title>
        <authorList>
            <person name="Probst A.J."/>
            <person name="Castelle C.J."/>
            <person name="Singh A."/>
            <person name="Brown C.T."/>
            <person name="Anantharaman K."/>
            <person name="Sharon I."/>
            <person name="Hug L.A."/>
            <person name="Burstein D."/>
            <person name="Emerson J.B."/>
            <person name="Thomas B.C."/>
            <person name="Banfield J.F."/>
        </authorList>
    </citation>
    <scope>NUCLEOTIDE SEQUENCE [LARGE SCALE GENOMIC DNA]</scope>
    <source>
        <strain evidence="2">CG2_30_39_24</strain>
    </source>
</reference>
<dbReference type="InterPro" id="IPR025101">
    <property type="entry name" value="DUF4012"/>
</dbReference>
<name>A0A1J5FGT3_9BACT</name>
<keyword evidence="1" id="KW-0472">Membrane</keyword>
<dbReference type="Pfam" id="PF13196">
    <property type="entry name" value="DUF4012"/>
    <property type="match status" value="1"/>
</dbReference>
<dbReference type="AlphaFoldDB" id="A0A1J5FGT3"/>